<keyword evidence="4" id="KW-1185">Reference proteome</keyword>
<organism evidence="3 4">
    <name type="scientific">Patiria miniata</name>
    <name type="common">Bat star</name>
    <name type="synonym">Asterina miniata</name>
    <dbReference type="NCBI Taxonomy" id="46514"/>
    <lineage>
        <taxon>Eukaryota</taxon>
        <taxon>Metazoa</taxon>
        <taxon>Echinodermata</taxon>
        <taxon>Eleutherozoa</taxon>
        <taxon>Asterozoa</taxon>
        <taxon>Asteroidea</taxon>
        <taxon>Valvatacea</taxon>
        <taxon>Valvatida</taxon>
        <taxon>Asterinidae</taxon>
        <taxon>Patiria</taxon>
    </lineage>
</organism>
<dbReference type="OrthoDB" id="10485180at2759"/>
<feature type="compositionally biased region" description="Acidic residues" evidence="1">
    <location>
        <begin position="125"/>
        <end position="134"/>
    </location>
</feature>
<evidence type="ECO:0000256" key="1">
    <source>
        <dbReference type="SAM" id="MobiDB-lite"/>
    </source>
</evidence>
<name>A0A913ZHN1_PATMI</name>
<dbReference type="Proteomes" id="UP000887568">
    <property type="component" value="Unplaced"/>
</dbReference>
<feature type="region of interest" description="Disordered" evidence="1">
    <location>
        <begin position="123"/>
        <end position="227"/>
    </location>
</feature>
<dbReference type="AlphaFoldDB" id="A0A913ZHN1"/>
<feature type="signal peptide" evidence="2">
    <location>
        <begin position="1"/>
        <end position="32"/>
    </location>
</feature>
<evidence type="ECO:0000313" key="3">
    <source>
        <dbReference type="EnsemblMetazoa" id="XP_038050571.1"/>
    </source>
</evidence>
<accession>A0A913ZHN1</accession>
<dbReference type="GeneID" id="119723784"/>
<reference evidence="3" key="1">
    <citation type="submission" date="2022-11" db="UniProtKB">
        <authorList>
            <consortium name="EnsemblMetazoa"/>
        </authorList>
    </citation>
    <scope>IDENTIFICATION</scope>
</reference>
<evidence type="ECO:0000313" key="4">
    <source>
        <dbReference type="Proteomes" id="UP000887568"/>
    </source>
</evidence>
<dbReference type="OMA" id="HTRGRIM"/>
<sequence>MTVMLFSSRAFRFVAMKSLLFVLLAFHGGTSGLPVGPRAPDAASGSSVDGSVYVHREGEGTHGGEDGASKYLHMGQDPKPATVDGSPFLETKVKVLVSGGEVFPKPASPGLARRRHLLWFGFGGGDDDKDEQENQNEAGEKKVTQEGPDQHEEKTEEKARVDGEKKLGDGEGTFNEEADDSLDDADHIWHDDDHEERDDDTEDDNEDGYYSDGASEHDDDHHDTDDGIIYTHGKILKVAKSLLNEYQLKSLNIKEELTDVKGREKAAERLESDIDTEIDLLMKRAGDTDAEDEGNGEVKKLEFLERMMGAKKDAKKRVKDILTGHNVHFDKDDL</sequence>
<protein>
    <submittedName>
        <fullName evidence="3">Uncharacterized protein</fullName>
    </submittedName>
</protein>
<feature type="compositionally biased region" description="Basic and acidic residues" evidence="1">
    <location>
        <begin position="214"/>
        <end position="225"/>
    </location>
</feature>
<feature type="compositionally biased region" description="Basic and acidic residues" evidence="1">
    <location>
        <begin position="56"/>
        <end position="68"/>
    </location>
</feature>
<feature type="compositionally biased region" description="Acidic residues" evidence="1">
    <location>
        <begin position="174"/>
        <end position="183"/>
    </location>
</feature>
<feature type="compositionally biased region" description="Acidic residues" evidence="1">
    <location>
        <begin position="193"/>
        <end position="209"/>
    </location>
</feature>
<keyword evidence="2" id="KW-0732">Signal</keyword>
<feature type="compositionally biased region" description="Basic and acidic residues" evidence="1">
    <location>
        <begin position="138"/>
        <end position="169"/>
    </location>
</feature>
<feature type="region of interest" description="Disordered" evidence="1">
    <location>
        <begin position="56"/>
        <end position="83"/>
    </location>
</feature>
<dbReference type="RefSeq" id="XP_038050571.1">
    <property type="nucleotide sequence ID" value="XM_038194643.1"/>
</dbReference>
<dbReference type="EnsemblMetazoa" id="XM_038194643.1">
    <property type="protein sequence ID" value="XP_038050571.1"/>
    <property type="gene ID" value="LOC119723784"/>
</dbReference>
<proteinExistence type="predicted"/>
<feature type="chain" id="PRO_5037978081" evidence="2">
    <location>
        <begin position="33"/>
        <end position="334"/>
    </location>
</feature>
<evidence type="ECO:0000256" key="2">
    <source>
        <dbReference type="SAM" id="SignalP"/>
    </source>
</evidence>